<protein>
    <submittedName>
        <fullName evidence="2">Uncharacterized protein</fullName>
    </submittedName>
</protein>
<dbReference type="Proteomes" id="UP001251528">
    <property type="component" value="Unassembled WGS sequence"/>
</dbReference>
<evidence type="ECO:0000313" key="3">
    <source>
        <dbReference type="Proteomes" id="UP001251528"/>
    </source>
</evidence>
<evidence type="ECO:0000256" key="1">
    <source>
        <dbReference type="SAM" id="MobiDB-lite"/>
    </source>
</evidence>
<reference evidence="2" key="1">
    <citation type="submission" date="2023-06" db="EMBL/GenBank/DDBJ databases">
        <title>Conoideocrella luteorostrata (Hypocreales: Clavicipitaceae), a potential biocontrol fungus for elongate hemlock scale in United States Christmas tree production areas.</title>
        <authorList>
            <person name="Barrett H."/>
            <person name="Lovett B."/>
            <person name="Macias A.M."/>
            <person name="Stajich J.E."/>
            <person name="Kasson M.T."/>
        </authorList>
    </citation>
    <scope>NUCLEOTIDE SEQUENCE</scope>
    <source>
        <strain evidence="2">ARSEF 14590</strain>
    </source>
</reference>
<organism evidence="2 3">
    <name type="scientific">Conoideocrella luteorostrata</name>
    <dbReference type="NCBI Taxonomy" id="1105319"/>
    <lineage>
        <taxon>Eukaryota</taxon>
        <taxon>Fungi</taxon>
        <taxon>Dikarya</taxon>
        <taxon>Ascomycota</taxon>
        <taxon>Pezizomycotina</taxon>
        <taxon>Sordariomycetes</taxon>
        <taxon>Hypocreomycetidae</taxon>
        <taxon>Hypocreales</taxon>
        <taxon>Clavicipitaceae</taxon>
        <taxon>Conoideocrella</taxon>
    </lineage>
</organism>
<dbReference type="EMBL" id="JASWJB010000030">
    <property type="protein sequence ID" value="KAK2608911.1"/>
    <property type="molecule type" value="Genomic_DNA"/>
</dbReference>
<name>A0AAJ0CV40_9HYPO</name>
<proteinExistence type="predicted"/>
<feature type="region of interest" description="Disordered" evidence="1">
    <location>
        <begin position="1"/>
        <end position="49"/>
    </location>
</feature>
<evidence type="ECO:0000313" key="2">
    <source>
        <dbReference type="EMBL" id="KAK2608911.1"/>
    </source>
</evidence>
<dbReference type="AlphaFoldDB" id="A0AAJ0CV40"/>
<comment type="caution">
    <text evidence="2">The sequence shown here is derived from an EMBL/GenBank/DDBJ whole genome shotgun (WGS) entry which is preliminary data.</text>
</comment>
<sequence>MGPQSGPDETDTSKSSVDGEEGKVSKTSGNLPEKDVSAAMKELVSDATV</sequence>
<accession>A0AAJ0CV40</accession>
<gene>
    <name evidence="2" type="ORF">QQS21_002487</name>
</gene>
<keyword evidence="3" id="KW-1185">Reference proteome</keyword>